<dbReference type="Proteomes" id="UP000429595">
    <property type="component" value="Unassembled WGS sequence"/>
</dbReference>
<name>A0A6I1FG34_9BACI</name>
<dbReference type="EMBL" id="WEIO01000004">
    <property type="protein sequence ID" value="KAB7707113.1"/>
    <property type="molecule type" value="Genomic_DNA"/>
</dbReference>
<sequence length="126" mass="14530">MSQVTCSKCNRAIDSEEAIKTDKFQSYGSEVKGYCPSCFLQDVEKGFDNYEIDNCVVCNSPLVLQFDNEETLSLAREDYTVHFTCKKVKDAIERDDQAEIERLDKEDHDWLIVYTIQPNPEEPDFG</sequence>
<comment type="caution">
    <text evidence="1">The sequence shown here is derived from an EMBL/GenBank/DDBJ whole genome shotgun (WGS) entry which is preliminary data.</text>
</comment>
<gene>
    <name evidence="1" type="ORF">F9802_08870</name>
</gene>
<accession>A0A6I1FG34</accession>
<reference evidence="1 2" key="1">
    <citation type="submission" date="2019-10" db="EMBL/GenBank/DDBJ databases">
        <title>Bacillus aerolatum sp. nov., isolated from bioaerosol of sport playgrounds.</title>
        <authorList>
            <person name="Chen P."/>
            <person name="Zhang G."/>
        </authorList>
    </citation>
    <scope>NUCLEOTIDE SEQUENCE [LARGE SCALE GENOMIC DNA]</scope>
    <source>
        <strain evidence="1 2">CX253</strain>
    </source>
</reference>
<organism evidence="1 2">
    <name type="scientific">Bacillus aerolatus</name>
    <dbReference type="NCBI Taxonomy" id="2653354"/>
    <lineage>
        <taxon>Bacteria</taxon>
        <taxon>Bacillati</taxon>
        <taxon>Bacillota</taxon>
        <taxon>Bacilli</taxon>
        <taxon>Bacillales</taxon>
        <taxon>Bacillaceae</taxon>
        <taxon>Bacillus</taxon>
    </lineage>
</organism>
<proteinExistence type="predicted"/>
<dbReference type="RefSeq" id="WP_152151048.1">
    <property type="nucleotide sequence ID" value="NZ_WEIO01000004.1"/>
</dbReference>
<dbReference type="AlphaFoldDB" id="A0A6I1FG34"/>
<evidence type="ECO:0000313" key="2">
    <source>
        <dbReference type="Proteomes" id="UP000429595"/>
    </source>
</evidence>
<evidence type="ECO:0000313" key="1">
    <source>
        <dbReference type="EMBL" id="KAB7707113.1"/>
    </source>
</evidence>
<keyword evidence="2" id="KW-1185">Reference proteome</keyword>
<protein>
    <submittedName>
        <fullName evidence="1">Uncharacterized protein</fullName>
    </submittedName>
</protein>